<reference evidence="5" key="1">
    <citation type="submission" date="2018-07" db="EMBL/GenBank/DDBJ databases">
        <authorList>
            <person name="Gao Z.-S."/>
            <person name="Jia H.-M."/>
            <person name="Jia H.-J."/>
            <person name="Cai Q.-L."/>
            <person name="Wang Y."/>
            <person name="Zhao H.-B."/>
        </authorList>
    </citation>
    <scope>NUCLEOTIDE SEQUENCE</scope>
    <source>
        <tissue evidence="5">Leaves</tissue>
    </source>
</reference>
<accession>A0A6A1UHV6</accession>
<feature type="domain" description="F-box" evidence="4">
    <location>
        <begin position="41"/>
        <end position="82"/>
    </location>
</feature>
<feature type="repeat" description="PPR" evidence="3">
    <location>
        <begin position="573"/>
        <end position="607"/>
    </location>
</feature>
<dbReference type="InterPro" id="IPR001810">
    <property type="entry name" value="F-box_dom"/>
</dbReference>
<dbReference type="AlphaFoldDB" id="A0A6A1UHV6"/>
<evidence type="ECO:0000256" key="2">
    <source>
        <dbReference type="ARBA" id="ARBA00022737"/>
    </source>
</evidence>
<proteinExistence type="inferred from homology"/>
<dbReference type="InterPro" id="IPR036047">
    <property type="entry name" value="F-box-like_dom_sf"/>
</dbReference>
<dbReference type="Pfam" id="PF23276">
    <property type="entry name" value="TPR_24"/>
    <property type="match status" value="1"/>
</dbReference>
<dbReference type="SUPFAM" id="SSF48452">
    <property type="entry name" value="TPR-like"/>
    <property type="match status" value="1"/>
</dbReference>
<reference evidence="5 7" key="2">
    <citation type="journal article" date="2019" name="Plant Biotechnol. J.">
        <title>The red bayberry genome and genetic basis of sex determination.</title>
        <authorList>
            <person name="Jia H.M."/>
            <person name="Jia H.J."/>
            <person name="Cai Q.L."/>
            <person name="Wang Y."/>
            <person name="Zhao H.B."/>
            <person name="Yang W.F."/>
            <person name="Wang G.Y."/>
            <person name="Li Y.H."/>
            <person name="Zhan D.L."/>
            <person name="Shen Y.T."/>
            <person name="Niu Q.F."/>
            <person name="Chang L."/>
            <person name="Qiu J."/>
            <person name="Zhao L."/>
            <person name="Xie H.B."/>
            <person name="Fu W.Y."/>
            <person name="Jin J."/>
            <person name="Li X.W."/>
            <person name="Jiao Y."/>
            <person name="Zhou C.C."/>
            <person name="Tu T."/>
            <person name="Chai C.Y."/>
            <person name="Gao J.L."/>
            <person name="Fan L.J."/>
            <person name="van de Weg E."/>
            <person name="Wang J.Y."/>
            <person name="Gao Z.S."/>
        </authorList>
    </citation>
    <scope>NUCLEOTIDE SEQUENCE [LARGE SCALE GENOMIC DNA]</scope>
    <source>
        <tissue evidence="5">Leaves</tissue>
    </source>
</reference>
<dbReference type="NCBIfam" id="TIGR00756">
    <property type="entry name" value="PPR"/>
    <property type="match status" value="8"/>
</dbReference>
<feature type="repeat" description="PPR" evidence="3">
    <location>
        <begin position="818"/>
        <end position="852"/>
    </location>
</feature>
<feature type="repeat" description="PPR" evidence="3">
    <location>
        <begin position="853"/>
        <end position="887"/>
    </location>
</feature>
<feature type="repeat" description="PPR" evidence="3">
    <location>
        <begin position="783"/>
        <end position="817"/>
    </location>
</feature>
<evidence type="ECO:0000256" key="1">
    <source>
        <dbReference type="ARBA" id="ARBA00007626"/>
    </source>
</evidence>
<dbReference type="Gene3D" id="1.20.1280.50">
    <property type="match status" value="1"/>
</dbReference>
<feature type="repeat" description="PPR" evidence="3">
    <location>
        <begin position="643"/>
        <end position="677"/>
    </location>
</feature>
<feature type="repeat" description="PPR" evidence="3">
    <location>
        <begin position="608"/>
        <end position="642"/>
    </location>
</feature>
<evidence type="ECO:0000313" key="6">
    <source>
        <dbReference type="EMBL" id="KAB1207428.1"/>
    </source>
</evidence>
<comment type="similarity">
    <text evidence="1">Belongs to the PPR family. P subfamily.</text>
</comment>
<dbReference type="InterPro" id="IPR011990">
    <property type="entry name" value="TPR-like_helical_dom_sf"/>
</dbReference>
<protein>
    <recommendedName>
        <fullName evidence="4">F-box domain-containing protein</fullName>
    </recommendedName>
</protein>
<evidence type="ECO:0000313" key="5">
    <source>
        <dbReference type="EMBL" id="KAB1199841.1"/>
    </source>
</evidence>
<gene>
    <name evidence="5" type="ORF">CJ030_MR0G012593</name>
    <name evidence="6" type="ORF">CJ030_MR7G012528</name>
</gene>
<dbReference type="EMBL" id="RXIC02000025">
    <property type="protein sequence ID" value="KAB1207428.1"/>
    <property type="molecule type" value="Genomic_DNA"/>
</dbReference>
<dbReference type="InterPro" id="IPR057027">
    <property type="entry name" value="TPR_mt"/>
</dbReference>
<comment type="caution">
    <text evidence="5">The sequence shown here is derived from an EMBL/GenBank/DDBJ whole genome shotgun (WGS) entry which is preliminary data.</text>
</comment>
<dbReference type="InterPro" id="IPR002885">
    <property type="entry name" value="PPR_rpt"/>
</dbReference>
<feature type="repeat" description="PPR" evidence="3">
    <location>
        <begin position="503"/>
        <end position="537"/>
    </location>
</feature>
<dbReference type="PANTHER" id="PTHR47447">
    <property type="entry name" value="OS03G0856100 PROTEIN"/>
    <property type="match status" value="1"/>
</dbReference>
<reference evidence="5" key="3">
    <citation type="submission" date="2019-09" db="EMBL/GenBank/DDBJ databases">
        <authorList>
            <person name="Gao Z."/>
        </authorList>
    </citation>
    <scope>NUCLEOTIDE SEQUENCE</scope>
    <source>
        <tissue evidence="5">Leaves</tissue>
    </source>
</reference>
<feature type="repeat" description="PPR" evidence="3">
    <location>
        <begin position="678"/>
        <end position="712"/>
    </location>
</feature>
<dbReference type="SUPFAM" id="SSF81383">
    <property type="entry name" value="F-box domain"/>
    <property type="match status" value="1"/>
</dbReference>
<dbReference type="SMART" id="SM00256">
    <property type="entry name" value="FBOX"/>
    <property type="match status" value="1"/>
</dbReference>
<feature type="repeat" description="PPR" evidence="3">
    <location>
        <begin position="468"/>
        <end position="502"/>
    </location>
</feature>
<dbReference type="PROSITE" id="PS51375">
    <property type="entry name" value="PPR"/>
    <property type="match status" value="9"/>
</dbReference>
<dbReference type="Proteomes" id="UP000516437">
    <property type="component" value="Chromosome 7"/>
</dbReference>
<dbReference type="Gene3D" id="1.25.40.10">
    <property type="entry name" value="Tetratricopeptide repeat domain"/>
    <property type="match status" value="3"/>
</dbReference>
<sequence length="909" mass="103922">MGVGCSFPLLSEAARAKGKKLTERATVLSSRARKRNKLPYLPEEIIFIILSRCPAEFLYRSARCVCKTWANIICNRDFTRVQALHATRSFLFIPYNYEGYENPRRNNPWLLTLSKGVLNQTDFKLHFPGLMLASSFGIALFYRESRGIAIFRGESYGCNLYVVNELTKQMVELPGSHVEVRAFYFSQSSIAYISGTGEIKVITTGRDMKGEFQWYILTVGSEMSWRVIDSTSIPKHHLRRFVRYGLPTNSVGGVIYWQYSLYNPSVVVTDLCEETIHCFSLRHLSSVRYSRLLEMGTHLSWIEHQMHSRCEEVWIVKVKDLHQIDERAKLYTNTPNFDGIFHPRPIGWLDDQQILVYTGYTLSTDTDLPTPFLVGTVIAYNKEKDDMGMEMQTVFCPELPSLSSIRGFRSLFLSCPGCIKRHMKYRSFGSSNFWMKNKVVKEVPLRAFDDKSLIAGYPIDREDGEERSGEVFNHTICSCCRAGDVDRAMALISQMEALGSHPNLLSYTHLIEALGSVGRTSEAEAIFQEIVFYGFKPRVKIYNVLLRVFLKKGLLGVSIKILEVMGNLGIHRNQETYEALVDYYVSAGRLEDTWKIINEMRSERFQLSSFVYSKVIGLYRDNGMWKKAVGIVEELREMGMSLDKQICNSIIDTFGKYGELEEALEIFEKMQQQGIRPDITTWNSLIRWHCKAGDLSKALELFTEMQEQGLYPDPKIFITIISRLGEQGKWDVIKKNFEAMKYRGHTKSSAIYLVLVDIYGQYGRFQDAEECVCALKAEGVQVSASLFCILANAYAQQGFCEQTLKVLQLMEAEGIEPNIIMLNVLINAFGVAGRHMEALSVYDHIKASGISPDVVTYSTLMKAYIRAKKFDEVPAIYKEMEYAGCTPDRKAREMLEVALMVLEQRPYKY</sequence>
<keyword evidence="2" id="KW-0677">Repeat</keyword>
<dbReference type="Pfam" id="PF13812">
    <property type="entry name" value="PPR_3"/>
    <property type="match status" value="1"/>
</dbReference>
<organism evidence="5 7">
    <name type="scientific">Morella rubra</name>
    <name type="common">Chinese bayberry</name>
    <dbReference type="NCBI Taxonomy" id="262757"/>
    <lineage>
        <taxon>Eukaryota</taxon>
        <taxon>Viridiplantae</taxon>
        <taxon>Streptophyta</taxon>
        <taxon>Embryophyta</taxon>
        <taxon>Tracheophyta</taxon>
        <taxon>Spermatophyta</taxon>
        <taxon>Magnoliopsida</taxon>
        <taxon>eudicotyledons</taxon>
        <taxon>Gunneridae</taxon>
        <taxon>Pentapetalae</taxon>
        <taxon>rosids</taxon>
        <taxon>fabids</taxon>
        <taxon>Fagales</taxon>
        <taxon>Myricaceae</taxon>
        <taxon>Morella</taxon>
    </lineage>
</organism>
<keyword evidence="7" id="KW-1185">Reference proteome</keyword>
<dbReference type="PANTHER" id="PTHR47447:SF24">
    <property type="entry name" value="PENTATRICOPEPTIDE REPEAT-CONTAINING PROTEIN"/>
    <property type="match status" value="1"/>
</dbReference>
<evidence type="ECO:0000259" key="4">
    <source>
        <dbReference type="SMART" id="SM00256"/>
    </source>
</evidence>
<dbReference type="EMBL" id="RXIC02000410">
    <property type="protein sequence ID" value="KAB1199841.1"/>
    <property type="molecule type" value="Genomic_DNA"/>
</dbReference>
<dbReference type="Pfam" id="PF01535">
    <property type="entry name" value="PPR"/>
    <property type="match status" value="1"/>
</dbReference>
<dbReference type="OrthoDB" id="185373at2759"/>
<evidence type="ECO:0000256" key="3">
    <source>
        <dbReference type="PROSITE-ProRule" id="PRU00708"/>
    </source>
</evidence>
<dbReference type="Pfam" id="PF00646">
    <property type="entry name" value="F-box"/>
    <property type="match status" value="1"/>
</dbReference>
<evidence type="ECO:0000313" key="7">
    <source>
        <dbReference type="Proteomes" id="UP000516437"/>
    </source>
</evidence>
<name>A0A6A1UHV6_9ROSI</name>
<dbReference type="Pfam" id="PF13041">
    <property type="entry name" value="PPR_2"/>
    <property type="match status" value="2"/>
</dbReference>